<feature type="transmembrane region" description="Helical" evidence="1">
    <location>
        <begin position="55"/>
        <end position="74"/>
    </location>
</feature>
<reference evidence="3 4" key="1">
    <citation type="journal article" date="2015" name="Genome Announc.">
        <title>Expanding the biotechnology potential of lactobacilli through comparative genomics of 213 strains and associated genera.</title>
        <authorList>
            <person name="Sun Z."/>
            <person name="Harris H.M."/>
            <person name="McCann A."/>
            <person name="Guo C."/>
            <person name="Argimon S."/>
            <person name="Zhang W."/>
            <person name="Yang X."/>
            <person name="Jeffery I.B."/>
            <person name="Cooney J.C."/>
            <person name="Kagawa T.F."/>
            <person name="Liu W."/>
            <person name="Song Y."/>
            <person name="Salvetti E."/>
            <person name="Wrobel A."/>
            <person name="Rasinkangas P."/>
            <person name="Parkhill J."/>
            <person name="Rea M.C."/>
            <person name="O'Sullivan O."/>
            <person name="Ritari J."/>
            <person name="Douillard F.P."/>
            <person name="Paul Ross R."/>
            <person name="Yang R."/>
            <person name="Briner A.E."/>
            <person name="Felis G.E."/>
            <person name="de Vos W.M."/>
            <person name="Barrangou R."/>
            <person name="Klaenhammer T.R."/>
            <person name="Caufield P.W."/>
            <person name="Cui Y."/>
            <person name="Zhang H."/>
            <person name="O'Toole P.W."/>
        </authorList>
    </citation>
    <scope>NUCLEOTIDE SEQUENCE [LARGE SCALE GENOMIC DNA]</scope>
    <source>
        <strain evidence="3 4">DSM 20634</strain>
    </source>
</reference>
<dbReference type="PATRIC" id="fig|1423813.3.peg.1453"/>
<dbReference type="Pfam" id="PF22570">
    <property type="entry name" value="LiaF-TM"/>
    <property type="match status" value="1"/>
</dbReference>
<feature type="transmembrane region" description="Helical" evidence="1">
    <location>
        <begin position="28"/>
        <end position="48"/>
    </location>
</feature>
<dbReference type="AlphaFoldDB" id="A0A0R2A5N3"/>
<comment type="caution">
    <text evidence="3">The sequence shown here is derived from an EMBL/GenBank/DDBJ whole genome shotgun (WGS) entry which is preliminary data.</text>
</comment>
<feature type="transmembrane region" description="Helical" evidence="1">
    <location>
        <begin position="80"/>
        <end position="100"/>
    </location>
</feature>
<evidence type="ECO:0000256" key="1">
    <source>
        <dbReference type="SAM" id="Phobius"/>
    </source>
</evidence>
<sequence>MKMKQQRWFWGIFFILGAAILVSTKMHWLTYTAGTFTIIASIVLLAIFIKSILSLTIPGIVFSAAFASMLYAQPLGITALVPWTVLGTALLLSIGLSLIFSPYSWHHRFKSHHNMYHHHANRNHSQWQTDTPQKNDPTTVNMTVSMSNSIRYVQSEDLRVLNADIYMGGAKIYLDKAQIKDQATMNLNVELGGLELYMPRDWNVKIQDDVFLSGIEEKGLANTKTGPTVTLQGRLRMSGLTIIYV</sequence>
<protein>
    <recommendedName>
        <fullName evidence="2">LiaF transmembrane domain-containing protein</fullName>
    </recommendedName>
</protein>
<name>A0A0R2A5N3_9LACO</name>
<dbReference type="STRING" id="1423813.FC26_GL001426"/>
<accession>A0A0R2A5N3</accession>
<keyword evidence="4" id="KW-1185">Reference proteome</keyword>
<evidence type="ECO:0000313" key="3">
    <source>
        <dbReference type="EMBL" id="KRM62721.1"/>
    </source>
</evidence>
<keyword evidence="1" id="KW-0472">Membrane</keyword>
<organism evidence="3 4">
    <name type="scientific">Paucilactobacillus vaccinostercus DSM 20634</name>
    <dbReference type="NCBI Taxonomy" id="1423813"/>
    <lineage>
        <taxon>Bacteria</taxon>
        <taxon>Bacillati</taxon>
        <taxon>Bacillota</taxon>
        <taxon>Bacilli</taxon>
        <taxon>Lactobacillales</taxon>
        <taxon>Lactobacillaceae</taxon>
        <taxon>Paucilactobacillus</taxon>
    </lineage>
</organism>
<gene>
    <name evidence="3" type="ORF">FC26_GL001426</name>
</gene>
<feature type="domain" description="LiaF transmembrane" evidence="2">
    <location>
        <begin position="9"/>
        <end position="104"/>
    </location>
</feature>
<keyword evidence="1" id="KW-1133">Transmembrane helix</keyword>
<dbReference type="InterPro" id="IPR054331">
    <property type="entry name" value="LiaF_TM"/>
</dbReference>
<evidence type="ECO:0000259" key="2">
    <source>
        <dbReference type="Pfam" id="PF22570"/>
    </source>
</evidence>
<keyword evidence="1" id="KW-0812">Transmembrane</keyword>
<evidence type="ECO:0000313" key="4">
    <source>
        <dbReference type="Proteomes" id="UP000051733"/>
    </source>
</evidence>
<dbReference type="Proteomes" id="UP000051733">
    <property type="component" value="Unassembled WGS sequence"/>
</dbReference>
<proteinExistence type="predicted"/>
<feature type="transmembrane region" description="Helical" evidence="1">
    <location>
        <begin position="7"/>
        <end position="22"/>
    </location>
</feature>
<dbReference type="EMBL" id="AYYY01000002">
    <property type="protein sequence ID" value="KRM62721.1"/>
    <property type="molecule type" value="Genomic_DNA"/>
</dbReference>